<reference evidence="2" key="1">
    <citation type="submission" date="2011-07" db="EMBL/GenBank/DDBJ databases">
        <title>The complete genome of Cyclobacterium marinum DSM 745.</title>
        <authorList>
            <person name="Lucas S."/>
            <person name="Han J."/>
            <person name="Lapidus A."/>
            <person name="Bruce D."/>
            <person name="Goodwin L."/>
            <person name="Pitluck S."/>
            <person name="Peters L."/>
            <person name="Kyrpides N."/>
            <person name="Mavromatis K."/>
            <person name="Ivanova N."/>
            <person name="Ovchinnikova G."/>
            <person name="Chertkov O."/>
            <person name="Detter J.C."/>
            <person name="Tapia R."/>
            <person name="Han C."/>
            <person name="Land M."/>
            <person name="Hauser L."/>
            <person name="Markowitz V."/>
            <person name="Cheng J.-F."/>
            <person name="Hugenholtz P."/>
            <person name="Woyke T."/>
            <person name="Wu D."/>
            <person name="Tindall B."/>
            <person name="Schuetze A."/>
            <person name="Brambilla E."/>
            <person name="Klenk H.-P."/>
            <person name="Eisen J.A."/>
        </authorList>
    </citation>
    <scope>NUCLEOTIDE SEQUENCE [LARGE SCALE GENOMIC DNA]</scope>
    <source>
        <strain evidence="2">ATCC 25205 / DSM 745 / LMG 13164 / NCIMB 1802</strain>
    </source>
</reference>
<dbReference type="OrthoDB" id="679547at2"/>
<dbReference type="STRING" id="880070.Cycma_1161"/>
<dbReference type="Gene3D" id="2.60.40.1930">
    <property type="match status" value="1"/>
</dbReference>
<evidence type="ECO:0008006" key="3">
    <source>
        <dbReference type="Google" id="ProtNLM"/>
    </source>
</evidence>
<dbReference type="AlphaFoldDB" id="G0IX15"/>
<dbReference type="Proteomes" id="UP000001635">
    <property type="component" value="Chromosome"/>
</dbReference>
<dbReference type="HOGENOM" id="CLU_013214_1_0_10"/>
<accession>G0IX15</accession>
<sequence>MATTSFFNSLNRSLGFSGSPISLFINKHIGLILFVFFLSLHGAVYSQEEQPPKVPNPEKIYLQLSSKVFASGQPIWFKAIVLDAKSNVPSGLSGLLYVDLIGMNGEILLHKLVKLKQGIGEGALELGDSYPAGRYLIRAYTKWNANFSENFMFSSYVNMVSVNGNPNKHPENNLTIAEDNGFLKLKGLLKFKETEENPDRRIKVYLDWGKGQDTISVKKNKDGDYPLNYDLTKKQSRVSVSMDIGENLQYSTTVFLNDQLPDLQFFPESGQLVHGLSSRVAVKAIGPDGKGIKVEGVVVDRQGKKITNFKSNALGMGVFFLQADSLSMYQAKVFLPNAKEPFAVYSLPRVMAQGSVLNVFKNNKKIRLALTSNSLTDSVYIKASCRGVDYFLIAGKLKNKQLVVSLPDHQLPEGIIAFKVENHDRQPIVERLFYNVNHEQKLIVSSNFDQESYKQREPTNVNIKISGNKSASEASNISIMVFNGEAGKLKSENILSYFLLSSELKGEIENPGYYFNEENSDRLEDLDALMLTQGWRSYKYPVQRKKNVALIPEEGLSLKGVVKPPLLGKKNGASNVDLTLATFGNETTIYSQTADSLGNFFFQMDDAYGKRIRILLKAMGKNGRNRNFSFSLDSAKTPKIFLKNYSLSKEEEHSINQVVRLGKKRVQAEQRFDMLNGFNDLEEVVVEDYLLSPEMEAAHKSFGLPDVIIPGAILREKEEKWSYGLYSILMFNYSDQVWVEQFPDGFMLAHIIGGKDEPTLLAIDGELLEKDQYELVPYMPPGIVEQVELIKHAKFFKKQYLRVFPETNPLDAPYMGHIISVYTKDGVGILGSEKPAPGTLDTSMQVISPVKEFYSPKYSSTDALTNRRPDFRSLVHWDANLTVDDEGSTSVEFFNGDVIGEHVLVIEAIANDGRIGYEEKTYRVIP</sequence>
<dbReference type="eggNOG" id="COG2373">
    <property type="taxonomic scope" value="Bacteria"/>
</dbReference>
<gene>
    <name evidence="1" type="ordered locus">Cycma_1161</name>
</gene>
<keyword evidence="2" id="KW-1185">Reference proteome</keyword>
<evidence type="ECO:0000313" key="1">
    <source>
        <dbReference type="EMBL" id="AEL24933.1"/>
    </source>
</evidence>
<name>G0IX15_CYCMS</name>
<dbReference type="RefSeq" id="WP_014019230.1">
    <property type="nucleotide sequence ID" value="NC_015914.1"/>
</dbReference>
<protein>
    <recommendedName>
        <fullName evidence="3">Macroglobulin domain-containing protein</fullName>
    </recommendedName>
</protein>
<evidence type="ECO:0000313" key="2">
    <source>
        <dbReference type="Proteomes" id="UP000001635"/>
    </source>
</evidence>
<dbReference type="EMBL" id="CP002955">
    <property type="protein sequence ID" value="AEL24933.1"/>
    <property type="molecule type" value="Genomic_DNA"/>
</dbReference>
<organism evidence="1 2">
    <name type="scientific">Cyclobacterium marinum (strain ATCC 25205 / DSM 745 / LMG 13164 / NCIMB 1802)</name>
    <name type="common">Flectobacillus marinus</name>
    <dbReference type="NCBI Taxonomy" id="880070"/>
    <lineage>
        <taxon>Bacteria</taxon>
        <taxon>Pseudomonadati</taxon>
        <taxon>Bacteroidota</taxon>
        <taxon>Cytophagia</taxon>
        <taxon>Cytophagales</taxon>
        <taxon>Cyclobacteriaceae</taxon>
        <taxon>Cyclobacterium</taxon>
    </lineage>
</organism>
<dbReference type="KEGG" id="cmr:Cycma_1161"/>
<proteinExistence type="predicted"/>